<feature type="domain" description="MIP18 family-like" evidence="1">
    <location>
        <begin position="23"/>
        <end position="84"/>
    </location>
</feature>
<dbReference type="InterPro" id="IPR002744">
    <property type="entry name" value="MIP18-like"/>
</dbReference>
<accession>E4KLP7</accession>
<reference evidence="2 3" key="1">
    <citation type="submission" date="2010-10" db="EMBL/GenBank/DDBJ databases">
        <authorList>
            <person name="Durkin A.S."/>
            <person name="Madupu R."/>
            <person name="Torralba M."/>
            <person name="Gillis M."/>
            <person name="Methe B."/>
            <person name="Sutton G."/>
            <person name="Nelson K.E."/>
        </authorList>
    </citation>
    <scope>NUCLEOTIDE SEQUENCE [LARGE SCALE GENOMIC DNA]</scope>
    <source>
        <strain evidence="2 3">ACS-139-V-Col8</strain>
    </source>
</reference>
<keyword evidence="3" id="KW-1185">Reference proteome</keyword>
<dbReference type="STRING" id="908337.HMPREF9257_0879"/>
<comment type="caution">
    <text evidence="2">The sequence shown here is derived from an EMBL/GenBank/DDBJ whole genome shotgun (WGS) entry which is preliminary data.</text>
</comment>
<dbReference type="PANTHER" id="PTHR42831:SF1">
    <property type="entry name" value="FE-S PROTEIN MATURATION AUXILIARY FACTOR YITW"/>
    <property type="match status" value="1"/>
</dbReference>
<dbReference type="Proteomes" id="UP000005990">
    <property type="component" value="Unassembled WGS sequence"/>
</dbReference>
<dbReference type="eggNOG" id="COG2151">
    <property type="taxonomic scope" value="Bacteria"/>
</dbReference>
<dbReference type="RefSeq" id="WP_006417485.1">
    <property type="nucleotide sequence ID" value="NZ_AENN01000001.1"/>
</dbReference>
<organism evidence="2 3">
    <name type="scientific">Eremococcus coleocola ACS-139-V-Col8</name>
    <dbReference type="NCBI Taxonomy" id="908337"/>
    <lineage>
        <taxon>Bacteria</taxon>
        <taxon>Bacillati</taxon>
        <taxon>Bacillota</taxon>
        <taxon>Bacilli</taxon>
        <taxon>Lactobacillales</taxon>
        <taxon>Aerococcaceae</taxon>
        <taxon>Eremococcus</taxon>
    </lineage>
</organism>
<protein>
    <recommendedName>
        <fullName evidence="1">MIP18 family-like domain-containing protein</fullName>
    </recommendedName>
</protein>
<sequence length="115" mass="13224">MEEKEYGIVWKDRAVSLREDFVNQLYRVIDPELGIDIVNLGLVYEIGLDDKGLCTMLMTLTTPGCPLVDYLENDIRYVLSEIDEIEALDFQLTFQPMWTMDRISRFGKIALGVAD</sequence>
<dbReference type="InterPro" id="IPR052339">
    <property type="entry name" value="Fe-S_Maturation_MIP18"/>
</dbReference>
<evidence type="ECO:0000313" key="2">
    <source>
        <dbReference type="EMBL" id="EFR32002.1"/>
    </source>
</evidence>
<evidence type="ECO:0000313" key="3">
    <source>
        <dbReference type="Proteomes" id="UP000005990"/>
    </source>
</evidence>
<name>E4KLP7_9LACT</name>
<gene>
    <name evidence="2" type="ORF">HMPREF9257_0879</name>
</gene>
<evidence type="ECO:0000259" key="1">
    <source>
        <dbReference type="Pfam" id="PF01883"/>
    </source>
</evidence>
<proteinExistence type="predicted"/>
<dbReference type="PANTHER" id="PTHR42831">
    <property type="entry name" value="FE-S PROTEIN MATURATION AUXILIARY FACTOR YITW"/>
    <property type="match status" value="1"/>
</dbReference>
<dbReference type="EMBL" id="AENN01000001">
    <property type="protein sequence ID" value="EFR32002.1"/>
    <property type="molecule type" value="Genomic_DNA"/>
</dbReference>
<dbReference type="Gene3D" id="3.30.300.130">
    <property type="entry name" value="Fe-S cluster assembly (FSCA)"/>
    <property type="match status" value="1"/>
</dbReference>
<dbReference type="InterPro" id="IPR034904">
    <property type="entry name" value="FSCA_dom_sf"/>
</dbReference>
<dbReference type="AlphaFoldDB" id="E4KLP7"/>
<dbReference type="SUPFAM" id="SSF117916">
    <property type="entry name" value="Fe-S cluster assembly (FSCA) domain-like"/>
    <property type="match status" value="1"/>
</dbReference>
<dbReference type="Pfam" id="PF01883">
    <property type="entry name" value="FeS_assembly_P"/>
    <property type="match status" value="1"/>
</dbReference>
<dbReference type="OrthoDB" id="9805360at2"/>